<accession>A0A9P5XX44</accession>
<dbReference type="InterPro" id="IPR036928">
    <property type="entry name" value="AS_sf"/>
</dbReference>
<gene>
    <name evidence="8" type="ORF">BDZ94DRAFT_1325554</name>
</gene>
<feature type="active site" description="Acyl-ester intermediate" evidence="5">
    <location>
        <position position="209"/>
    </location>
</feature>
<evidence type="ECO:0000256" key="4">
    <source>
        <dbReference type="ARBA" id="ARBA00022801"/>
    </source>
</evidence>
<proteinExistence type="inferred from homology"/>
<reference evidence="8" key="1">
    <citation type="submission" date="2020-11" db="EMBL/GenBank/DDBJ databases">
        <authorList>
            <consortium name="DOE Joint Genome Institute"/>
            <person name="Ahrendt S."/>
            <person name="Riley R."/>
            <person name="Andreopoulos W."/>
            <person name="Labutti K."/>
            <person name="Pangilinan J."/>
            <person name="Ruiz-Duenas F.J."/>
            <person name="Barrasa J.M."/>
            <person name="Sanchez-Garcia M."/>
            <person name="Camarero S."/>
            <person name="Miyauchi S."/>
            <person name="Serrano A."/>
            <person name="Linde D."/>
            <person name="Babiker R."/>
            <person name="Drula E."/>
            <person name="Ayuso-Fernandez I."/>
            <person name="Pacheco R."/>
            <person name="Padilla G."/>
            <person name="Ferreira P."/>
            <person name="Barriuso J."/>
            <person name="Kellner H."/>
            <person name="Castanera R."/>
            <person name="Alfaro M."/>
            <person name="Ramirez L."/>
            <person name="Pisabarro A.G."/>
            <person name="Kuo A."/>
            <person name="Tritt A."/>
            <person name="Lipzen A."/>
            <person name="He G."/>
            <person name="Yan M."/>
            <person name="Ng V."/>
            <person name="Cullen D."/>
            <person name="Martin F."/>
            <person name="Rosso M.-N."/>
            <person name="Henrissat B."/>
            <person name="Hibbett D."/>
            <person name="Martinez A.T."/>
            <person name="Grigoriev I.V."/>
        </authorList>
    </citation>
    <scope>NUCLEOTIDE SEQUENCE</scope>
    <source>
        <strain evidence="8">CBS 247.69</strain>
    </source>
</reference>
<feature type="binding site" evidence="6">
    <location>
        <position position="159"/>
    </location>
    <ligand>
        <name>substrate</name>
    </ligand>
</feature>
<name>A0A9P5XX44_9AGAR</name>
<dbReference type="Pfam" id="PF01425">
    <property type="entry name" value="Amidase"/>
    <property type="match status" value="1"/>
</dbReference>
<dbReference type="Proteomes" id="UP000807353">
    <property type="component" value="Unassembled WGS sequence"/>
</dbReference>
<organism evidence="8 9">
    <name type="scientific">Collybia nuda</name>
    <dbReference type="NCBI Taxonomy" id="64659"/>
    <lineage>
        <taxon>Eukaryota</taxon>
        <taxon>Fungi</taxon>
        <taxon>Dikarya</taxon>
        <taxon>Basidiomycota</taxon>
        <taxon>Agaricomycotina</taxon>
        <taxon>Agaricomycetes</taxon>
        <taxon>Agaricomycetidae</taxon>
        <taxon>Agaricales</taxon>
        <taxon>Tricholomatineae</taxon>
        <taxon>Clitocybaceae</taxon>
        <taxon>Collybia</taxon>
    </lineage>
</organism>
<feature type="active site" description="Charge relay system" evidence="5">
    <location>
        <position position="110"/>
    </location>
</feature>
<evidence type="ECO:0000256" key="3">
    <source>
        <dbReference type="ARBA" id="ARBA00012922"/>
    </source>
</evidence>
<feature type="binding site" evidence="6">
    <location>
        <begin position="206"/>
        <end position="209"/>
    </location>
    <ligand>
        <name>substrate</name>
    </ligand>
</feature>
<feature type="active site" description="Charge relay system" evidence="5">
    <location>
        <position position="185"/>
    </location>
</feature>
<evidence type="ECO:0000313" key="9">
    <source>
        <dbReference type="Proteomes" id="UP000807353"/>
    </source>
</evidence>
<evidence type="ECO:0000313" key="8">
    <source>
        <dbReference type="EMBL" id="KAF9458383.1"/>
    </source>
</evidence>
<dbReference type="InterPro" id="IPR023631">
    <property type="entry name" value="Amidase_dom"/>
</dbReference>
<dbReference type="PANTHER" id="PTHR46072">
    <property type="entry name" value="AMIDASE-RELATED-RELATED"/>
    <property type="match status" value="1"/>
</dbReference>
<comment type="catalytic activity">
    <reaction evidence="1">
        <text>a monocarboxylic acid amide + H2O = a monocarboxylate + NH4(+)</text>
        <dbReference type="Rhea" id="RHEA:12020"/>
        <dbReference type="ChEBI" id="CHEBI:15377"/>
        <dbReference type="ChEBI" id="CHEBI:28938"/>
        <dbReference type="ChEBI" id="CHEBI:35757"/>
        <dbReference type="ChEBI" id="CHEBI:83628"/>
        <dbReference type="EC" id="3.5.1.4"/>
    </reaction>
</comment>
<dbReference type="FunFam" id="3.90.1300.10:FF:000003">
    <property type="entry name" value="Amidase signature enzyme"/>
    <property type="match status" value="1"/>
</dbReference>
<dbReference type="AlphaFoldDB" id="A0A9P5XX44"/>
<dbReference type="PIRSF" id="PIRSF001221">
    <property type="entry name" value="Amidase_fungi"/>
    <property type="match status" value="1"/>
</dbReference>
<evidence type="ECO:0000259" key="7">
    <source>
        <dbReference type="Pfam" id="PF01425"/>
    </source>
</evidence>
<dbReference type="PANTHER" id="PTHR46072:SF10">
    <property type="entry name" value="ACETAMIDASE"/>
    <property type="match status" value="1"/>
</dbReference>
<protein>
    <recommendedName>
        <fullName evidence="3">amidase</fullName>
        <ecNumber evidence="3">3.5.1.4</ecNumber>
    </recommendedName>
</protein>
<evidence type="ECO:0000256" key="2">
    <source>
        <dbReference type="ARBA" id="ARBA00009199"/>
    </source>
</evidence>
<evidence type="ECO:0000256" key="6">
    <source>
        <dbReference type="PIRSR" id="PIRSR001221-2"/>
    </source>
</evidence>
<feature type="binding site" evidence="6">
    <location>
        <position position="185"/>
    </location>
    <ligand>
        <name>substrate</name>
    </ligand>
</feature>
<comment type="caution">
    <text evidence="8">The sequence shown here is derived from an EMBL/GenBank/DDBJ whole genome shotgun (WGS) entry which is preliminary data.</text>
</comment>
<feature type="domain" description="Amidase" evidence="7">
    <location>
        <begin position="62"/>
        <end position="534"/>
    </location>
</feature>
<dbReference type="EMBL" id="MU150342">
    <property type="protein sequence ID" value="KAF9458383.1"/>
    <property type="molecule type" value="Genomic_DNA"/>
</dbReference>
<evidence type="ECO:0000256" key="1">
    <source>
        <dbReference type="ARBA" id="ARBA00001311"/>
    </source>
</evidence>
<dbReference type="GO" id="GO:0004040">
    <property type="term" value="F:amidase activity"/>
    <property type="evidence" value="ECO:0007669"/>
    <property type="project" value="UniProtKB-EC"/>
</dbReference>
<sequence>MFIPNLSHRKSCKIKQQERQRIIASLDSRYHESLKSSDNAILERPVADLVATVQSGQTDPIDILAAYGKKALKAHAATNCLTEIMISSAETWAKECNKKGPLAGVPVSLKDTVGVAGWDACIGYSAWVGKKYEKDAPLVRLLRDAGAVPFVKTNVPITLLSFESSSDLFGRTTNPHKQTHSPGGSTGGEAALLAYGGSRIGIGTDVAGSVRAPAHYSGIYAIRASFGRLMKMGNSTSMPGQEGVAPVYSPMARTLEDLETFWKAIVSMEPWKYDHSCLVIPWKTVKFSSKKPIKWGVMWDDEVVAPSPACKRALETVIKSLRNRGHNVVTIDPPSPYEGLKIASHLLMADGGKTCTGPIRWGESNDIGMREAVAMFRIPRWIKRLYTWYLRYIKRDEVYAGLIEGWHEKSVAEYWPLIAQREDYRRRWLEMWQHDELDFVLTVPNALPAVPHGGMREGFKACGYTFLFNLLDYTAGVLPITHVDALMDRIPSSPPFKARNAIEKGSYKMYDSVGMHGLPVGVQVIGKRLEEEKVMEGMKMIEQFLREDGMAYELLKT</sequence>
<keyword evidence="4" id="KW-0378">Hydrolase</keyword>
<dbReference type="EC" id="3.5.1.4" evidence="3"/>
<comment type="similarity">
    <text evidence="2">Belongs to the amidase family.</text>
</comment>
<dbReference type="Gene3D" id="3.90.1300.10">
    <property type="entry name" value="Amidase signature (AS) domain"/>
    <property type="match status" value="1"/>
</dbReference>
<dbReference type="SUPFAM" id="SSF75304">
    <property type="entry name" value="Amidase signature (AS) enzymes"/>
    <property type="match status" value="1"/>
</dbReference>
<keyword evidence="9" id="KW-1185">Reference proteome</keyword>
<evidence type="ECO:0000256" key="5">
    <source>
        <dbReference type="PIRSR" id="PIRSR001221-1"/>
    </source>
</evidence>
<dbReference type="OrthoDB" id="6428749at2759"/>